<reference evidence="1" key="1">
    <citation type="submission" date="2015-08" db="EMBL/GenBank/DDBJ databases">
        <title>Discovery and development of a PCR assay for identification of three novel provisional O serotypes of Vibrio parahaemolyticus.</title>
        <authorList>
            <person name="Guo X."/>
            <person name="Chen L."/>
            <person name="Chen H."/>
            <person name="Chen M."/>
            <person name="Liu B."/>
        </authorList>
    </citation>
    <scope>NUCLEOTIDE SEQUENCE</scope>
    <source>
        <strain evidence="1">G3550</strain>
    </source>
</reference>
<dbReference type="GO" id="GO:0016020">
    <property type="term" value="C:membrane"/>
    <property type="evidence" value="ECO:0007669"/>
    <property type="project" value="InterPro"/>
</dbReference>
<protein>
    <submittedName>
        <fullName evidence="1">Orf9</fullName>
    </submittedName>
</protein>
<dbReference type="Gene3D" id="3.40.50.12580">
    <property type="match status" value="1"/>
</dbReference>
<dbReference type="Pfam" id="PF04464">
    <property type="entry name" value="Glyphos_transf"/>
    <property type="match status" value="1"/>
</dbReference>
<dbReference type="GO" id="GO:0047355">
    <property type="term" value="F:CDP-glycerol glycerophosphotransferase activity"/>
    <property type="evidence" value="ECO:0007669"/>
    <property type="project" value="InterPro"/>
</dbReference>
<dbReference type="InterPro" id="IPR007554">
    <property type="entry name" value="Glycerophosphate_synth"/>
</dbReference>
<name>A0A1B3PE80_VIBPH</name>
<dbReference type="AlphaFoldDB" id="A0A1B3PE80"/>
<accession>A0A1B3PE80</accession>
<dbReference type="SUPFAM" id="SSF53756">
    <property type="entry name" value="UDP-Glycosyltransferase/glycogen phosphorylase"/>
    <property type="match status" value="1"/>
</dbReference>
<dbReference type="EMBL" id="KT459785">
    <property type="protein sequence ID" value="AOG18142.1"/>
    <property type="molecule type" value="Genomic_DNA"/>
</dbReference>
<evidence type="ECO:0000313" key="1">
    <source>
        <dbReference type="EMBL" id="AOG18142.1"/>
    </source>
</evidence>
<sequence>MTLKKLIGSRKLRRSCQALLKSNVFASKRINSNEIIDVYFLVIHGSVWKLDQVYRLLEADPRFNPVIVVCPYKVFGDEAMFENMQSTLALFQRKGFKVISSYDEEEATWVDLHVLSNNKVIFFTNPHDVTFEQYSWQNFTNEVTFYVPYHHQIDAAQWYSQWQSPFHHSMSCLFYVDEFHRALAKKLMLNGAENVEVTGYPGAEALYTSTSQQDAWKHQEKRKLRVIFAPHHTIEFDKNLGVCEFLNVAQTMRELAIQYQDRIQFAFKPHPILRNKLDLHPDWGKDKTNEYYAFWENSANTQLAEGEYIDLFLDSDAMVHDSGSFLAEYLYVNKPTLYLCNETTRMRFNDYGLDCLACCSQGGQANIERFLEDLLQGKDELATQRQRFVSERLIPNGLPSESIYHSICRYVGVS</sequence>
<organism evidence="1">
    <name type="scientific">Vibrio parahaemolyticus</name>
    <dbReference type="NCBI Taxonomy" id="670"/>
    <lineage>
        <taxon>Bacteria</taxon>
        <taxon>Pseudomonadati</taxon>
        <taxon>Pseudomonadota</taxon>
        <taxon>Gammaproteobacteria</taxon>
        <taxon>Vibrionales</taxon>
        <taxon>Vibrionaceae</taxon>
        <taxon>Vibrio</taxon>
    </lineage>
</organism>
<proteinExistence type="predicted"/>
<gene>
    <name evidence="1" type="primary">orf9</name>
</gene>
<dbReference type="InterPro" id="IPR043148">
    <property type="entry name" value="TagF_C"/>
</dbReference>